<evidence type="ECO:0000313" key="5">
    <source>
        <dbReference type="EMBL" id="KKL92328.1"/>
    </source>
</evidence>
<dbReference type="InterPro" id="IPR013154">
    <property type="entry name" value="ADH-like_N"/>
</dbReference>
<accession>A0A0F9G120</accession>
<dbReference type="PROSITE" id="PS00059">
    <property type="entry name" value="ADH_ZINC"/>
    <property type="match status" value="1"/>
</dbReference>
<evidence type="ECO:0000256" key="3">
    <source>
        <dbReference type="ARBA" id="ARBA00023002"/>
    </source>
</evidence>
<proteinExistence type="predicted"/>
<dbReference type="GO" id="GO:0016491">
    <property type="term" value="F:oxidoreductase activity"/>
    <property type="evidence" value="ECO:0007669"/>
    <property type="project" value="UniProtKB-KW"/>
</dbReference>
<keyword evidence="3" id="KW-0560">Oxidoreductase</keyword>
<dbReference type="InterPro" id="IPR020843">
    <property type="entry name" value="ER"/>
</dbReference>
<dbReference type="SMART" id="SM00829">
    <property type="entry name" value="PKS_ER"/>
    <property type="match status" value="1"/>
</dbReference>
<feature type="domain" description="Enoyl reductase (ER)" evidence="4">
    <location>
        <begin position="11"/>
        <end position="306"/>
    </location>
</feature>
<dbReference type="InterPro" id="IPR013149">
    <property type="entry name" value="ADH-like_C"/>
</dbReference>
<dbReference type="EMBL" id="LAZR01019496">
    <property type="protein sequence ID" value="KKL92328.1"/>
    <property type="molecule type" value="Genomic_DNA"/>
</dbReference>
<dbReference type="Pfam" id="PF08240">
    <property type="entry name" value="ADH_N"/>
    <property type="match status" value="1"/>
</dbReference>
<dbReference type="Gene3D" id="3.40.50.720">
    <property type="entry name" value="NAD(P)-binding Rossmann-like Domain"/>
    <property type="match status" value="1"/>
</dbReference>
<reference evidence="5" key="1">
    <citation type="journal article" date="2015" name="Nature">
        <title>Complex archaea that bridge the gap between prokaryotes and eukaryotes.</title>
        <authorList>
            <person name="Spang A."/>
            <person name="Saw J.H."/>
            <person name="Jorgensen S.L."/>
            <person name="Zaremba-Niedzwiedzka K."/>
            <person name="Martijn J."/>
            <person name="Lind A.E."/>
            <person name="van Eijk R."/>
            <person name="Schleper C."/>
            <person name="Guy L."/>
            <person name="Ettema T.J."/>
        </authorList>
    </citation>
    <scope>NUCLEOTIDE SEQUENCE</scope>
</reference>
<dbReference type="SUPFAM" id="SSF50129">
    <property type="entry name" value="GroES-like"/>
    <property type="match status" value="1"/>
</dbReference>
<feature type="non-terminal residue" evidence="5">
    <location>
        <position position="308"/>
    </location>
</feature>
<protein>
    <recommendedName>
        <fullName evidence="4">Enoyl reductase (ER) domain-containing protein</fullName>
    </recommendedName>
</protein>
<dbReference type="Pfam" id="PF00107">
    <property type="entry name" value="ADH_zinc_N"/>
    <property type="match status" value="1"/>
</dbReference>
<organism evidence="5">
    <name type="scientific">marine sediment metagenome</name>
    <dbReference type="NCBI Taxonomy" id="412755"/>
    <lineage>
        <taxon>unclassified sequences</taxon>
        <taxon>metagenomes</taxon>
        <taxon>ecological metagenomes</taxon>
    </lineage>
</organism>
<keyword evidence="1" id="KW-0479">Metal-binding</keyword>
<dbReference type="Gene3D" id="3.90.180.10">
    <property type="entry name" value="Medium-chain alcohol dehydrogenases, catalytic domain"/>
    <property type="match status" value="1"/>
</dbReference>
<dbReference type="AlphaFoldDB" id="A0A0F9G120"/>
<name>A0A0F9G120_9ZZZZ</name>
<dbReference type="SUPFAM" id="SSF51735">
    <property type="entry name" value="NAD(P)-binding Rossmann-fold domains"/>
    <property type="match status" value="1"/>
</dbReference>
<dbReference type="InterPro" id="IPR002328">
    <property type="entry name" value="ADH_Zn_CS"/>
</dbReference>
<dbReference type="InterPro" id="IPR050129">
    <property type="entry name" value="Zn_alcohol_dh"/>
</dbReference>
<evidence type="ECO:0000259" key="4">
    <source>
        <dbReference type="SMART" id="SM00829"/>
    </source>
</evidence>
<dbReference type="InterPro" id="IPR011032">
    <property type="entry name" value="GroES-like_sf"/>
</dbReference>
<dbReference type="GO" id="GO:0008270">
    <property type="term" value="F:zinc ion binding"/>
    <property type="evidence" value="ECO:0007669"/>
    <property type="project" value="InterPro"/>
</dbReference>
<comment type="caution">
    <text evidence="5">The sequence shown here is derived from an EMBL/GenBank/DDBJ whole genome shotgun (WGS) entry which is preliminary data.</text>
</comment>
<gene>
    <name evidence="5" type="ORF">LCGC14_1885780</name>
</gene>
<dbReference type="PANTHER" id="PTHR43401:SF4">
    <property type="entry name" value="D-ARABINOSE 1-DEHYDROGENASE (NADP(+))"/>
    <property type="match status" value="1"/>
</dbReference>
<sequence>MESTMKAAVLKDLETIAIEDVPVPEPKDGEVLVEVRASALCGSDLAGYTGQHSMIKWPIILGHEASGVVAKCGRGADNWSPGDPVTIEPLFTCKKCHACRTGKYHLCSSLKFAGHQMHGTFAKYVIAESGFLHRKPENVSFREAVLTEPAASPLHAIERCDIRLGDFVVIIGSGVTGLFALQYALSKGAEVLISDPEEFKLKIAGDFGANYILNPGKLDLRKRVMALTGGMGADCVVEAVGISETLASTVSLVKRGGTILLIGYSEKESEPFDLSTVTLAELTVLGMLAYFNDFPAALKLMSLGRLKA</sequence>
<dbReference type="InterPro" id="IPR036291">
    <property type="entry name" value="NAD(P)-bd_dom_sf"/>
</dbReference>
<evidence type="ECO:0000256" key="2">
    <source>
        <dbReference type="ARBA" id="ARBA00022833"/>
    </source>
</evidence>
<keyword evidence="2" id="KW-0862">Zinc</keyword>
<evidence type="ECO:0000256" key="1">
    <source>
        <dbReference type="ARBA" id="ARBA00022723"/>
    </source>
</evidence>
<dbReference type="PANTHER" id="PTHR43401">
    <property type="entry name" value="L-THREONINE 3-DEHYDROGENASE"/>
    <property type="match status" value="1"/>
</dbReference>